<sequence>MQNKIKKGIYKHFKGKEYEVIDVGTHSETLEPHVVYQALYGEQKIWVRPLSIFLEEVDKPEINYKGQRFTYVREK</sequence>
<organism evidence="2 3">
    <name type="scientific">Candidatus Zambryskibacteria bacterium RIFCSPLOWO2_01_FULL_35_19</name>
    <dbReference type="NCBI Taxonomy" id="1802757"/>
    <lineage>
        <taxon>Bacteria</taxon>
        <taxon>Candidatus Zambryskiibacteriota</taxon>
    </lineage>
</organism>
<dbReference type="InterPro" id="IPR023387">
    <property type="entry name" value="DUF1653-like_dom"/>
</dbReference>
<comment type="caution">
    <text evidence="2">The sequence shown here is derived from an EMBL/GenBank/DDBJ whole genome shotgun (WGS) entry which is preliminary data.</text>
</comment>
<dbReference type="EMBL" id="MHWA01000014">
    <property type="protein sequence ID" value="OHB01478.1"/>
    <property type="molecule type" value="Genomic_DNA"/>
</dbReference>
<dbReference type="Gene3D" id="2.30.30.320">
    <property type="entry name" value="DUF1653-like domain"/>
    <property type="match status" value="1"/>
</dbReference>
<proteinExistence type="predicted"/>
<evidence type="ECO:0000259" key="1">
    <source>
        <dbReference type="Pfam" id="PF07866"/>
    </source>
</evidence>
<feature type="domain" description="DUF1653" evidence="1">
    <location>
        <begin position="8"/>
        <end position="70"/>
    </location>
</feature>
<reference evidence="2 3" key="1">
    <citation type="journal article" date="2016" name="Nat. Commun.">
        <title>Thousands of microbial genomes shed light on interconnected biogeochemical processes in an aquifer system.</title>
        <authorList>
            <person name="Anantharaman K."/>
            <person name="Brown C.T."/>
            <person name="Hug L.A."/>
            <person name="Sharon I."/>
            <person name="Castelle C.J."/>
            <person name="Probst A.J."/>
            <person name="Thomas B.C."/>
            <person name="Singh A."/>
            <person name="Wilkins M.J."/>
            <person name="Karaoz U."/>
            <person name="Brodie E.L."/>
            <person name="Williams K.H."/>
            <person name="Hubbard S.S."/>
            <person name="Banfield J.F."/>
        </authorList>
    </citation>
    <scope>NUCLEOTIDE SEQUENCE [LARGE SCALE GENOMIC DNA]</scope>
</reference>
<dbReference type="InterPro" id="IPR037135">
    <property type="entry name" value="DUF1653-like_dom_sf"/>
</dbReference>
<evidence type="ECO:0000313" key="3">
    <source>
        <dbReference type="Proteomes" id="UP000178404"/>
    </source>
</evidence>
<name>A0A1G2TVX3_9BACT</name>
<dbReference type="Pfam" id="PF07866">
    <property type="entry name" value="DUF1653"/>
    <property type="match status" value="1"/>
</dbReference>
<accession>A0A1G2TVX3</accession>
<evidence type="ECO:0000313" key="2">
    <source>
        <dbReference type="EMBL" id="OHB01478.1"/>
    </source>
</evidence>
<dbReference type="AlphaFoldDB" id="A0A1G2TVX3"/>
<gene>
    <name evidence="2" type="ORF">A3A90_01240</name>
</gene>
<protein>
    <recommendedName>
        <fullName evidence="1">DUF1653 domain-containing protein</fullName>
    </recommendedName>
</protein>
<dbReference type="Proteomes" id="UP000178404">
    <property type="component" value="Unassembled WGS sequence"/>
</dbReference>